<protein>
    <submittedName>
        <fullName evidence="4">Integrase catalytic domain-containing protein</fullName>
    </submittedName>
</protein>
<evidence type="ECO:0000313" key="4">
    <source>
        <dbReference type="WBParaSite" id="Minc3s02829g31715"/>
    </source>
</evidence>
<dbReference type="GO" id="GO:0003676">
    <property type="term" value="F:nucleic acid binding"/>
    <property type="evidence" value="ECO:0007669"/>
    <property type="project" value="InterPro"/>
</dbReference>
<dbReference type="SUPFAM" id="SSF53098">
    <property type="entry name" value="Ribonuclease H-like"/>
    <property type="match status" value="1"/>
</dbReference>
<sequence>MRPKRIRFPRSKTIAAGFMTDLQVDLADMQALSRHNKGNRYILVGIDVLSKRLFTVPLKTKKGEEMVKAFQDLINKMPMKPHRIFSDKGTEFKNNQLKEFFAKEDIQKLEANHSTVKASIAERSIRNIKQRLYRYFAQKRTLKWIDVLEKIVDGINHSISRVHGLRPIDVNFKNAQNVWKKIYGNIFSKIKNVKSKFNKGDYVRLSSEKGNFEKGYLPNWGDEIVQVDGLKDTLNPITYKIKDDKGNKFKGSFYKEEIAKVRRDDDTEYRIEKILRKRTRDDGANELLVKFIGYPETQWIHESQLSPPKASPPISPPRLDRKRKRDLQTPPRIDDLPESQPKINTILKTPPKISPPKVNKPSSIEKDNAITIKEKVNVREKDKTAEKKIPENEPLNDRQKKSGVAGQTQESNNQTSVSQIKINEEDNRQRIKSLHVIPPAITPLFALGLPNTENTNNKTLVKDNDNEITIEEDKEGNTDNVDTNKFSLWRGGIRLSGNLTLLKNMINSITFEYNIDFGRFFLKINHSNIDYISLSTQLCYVLGFENPQIIKNKDVAKYGSDLKGGFSSFGVYVKGLTEKMIIGDSLSSLLRVVSISGATPGEYNEKIYDTPIYSRVLPKEINDIEVELRTLDNGRLVPFSYGTVLIVLIFKKVINF</sequence>
<proteinExistence type="predicted"/>
<evidence type="ECO:0000313" key="3">
    <source>
        <dbReference type="Proteomes" id="UP000887563"/>
    </source>
</evidence>
<evidence type="ECO:0000259" key="2">
    <source>
        <dbReference type="PROSITE" id="PS50994"/>
    </source>
</evidence>
<evidence type="ECO:0000256" key="1">
    <source>
        <dbReference type="SAM" id="MobiDB-lite"/>
    </source>
</evidence>
<name>A0A914MV96_MELIC</name>
<dbReference type="InterPro" id="IPR001584">
    <property type="entry name" value="Integrase_cat-core"/>
</dbReference>
<dbReference type="PANTHER" id="PTHR46585:SF1">
    <property type="entry name" value="CHROMO DOMAIN-CONTAINING PROTEIN"/>
    <property type="match status" value="1"/>
</dbReference>
<dbReference type="PANTHER" id="PTHR46585">
    <property type="entry name" value="INTEGRASE CORE DOMAIN CONTAINING PROTEIN"/>
    <property type="match status" value="1"/>
</dbReference>
<keyword evidence="3" id="KW-1185">Reference proteome</keyword>
<organism evidence="3 4">
    <name type="scientific">Meloidogyne incognita</name>
    <name type="common">Southern root-knot nematode worm</name>
    <name type="synonym">Oxyuris incognita</name>
    <dbReference type="NCBI Taxonomy" id="6306"/>
    <lineage>
        <taxon>Eukaryota</taxon>
        <taxon>Metazoa</taxon>
        <taxon>Ecdysozoa</taxon>
        <taxon>Nematoda</taxon>
        <taxon>Chromadorea</taxon>
        <taxon>Rhabditida</taxon>
        <taxon>Tylenchina</taxon>
        <taxon>Tylenchomorpha</taxon>
        <taxon>Tylenchoidea</taxon>
        <taxon>Meloidogynidae</taxon>
        <taxon>Meloidogyninae</taxon>
        <taxon>Meloidogyne</taxon>
        <taxon>Meloidogyne incognita group</taxon>
    </lineage>
</organism>
<feature type="compositionally biased region" description="Polar residues" evidence="1">
    <location>
        <begin position="405"/>
        <end position="419"/>
    </location>
</feature>
<dbReference type="InterPro" id="IPR036397">
    <property type="entry name" value="RNaseH_sf"/>
</dbReference>
<dbReference type="Gene3D" id="2.40.50.40">
    <property type="match status" value="1"/>
</dbReference>
<dbReference type="InterPro" id="IPR000953">
    <property type="entry name" value="Chromo/chromo_shadow_dom"/>
</dbReference>
<dbReference type="InterPro" id="IPR016197">
    <property type="entry name" value="Chromo-like_dom_sf"/>
</dbReference>
<feature type="compositionally biased region" description="Basic and acidic residues" evidence="1">
    <location>
        <begin position="363"/>
        <end position="400"/>
    </location>
</feature>
<dbReference type="SMART" id="SM00298">
    <property type="entry name" value="CHROMO"/>
    <property type="match status" value="1"/>
</dbReference>
<dbReference type="AlphaFoldDB" id="A0A914MV96"/>
<dbReference type="Proteomes" id="UP000887563">
    <property type="component" value="Unplaced"/>
</dbReference>
<reference evidence="4" key="1">
    <citation type="submission" date="2022-11" db="UniProtKB">
        <authorList>
            <consortium name="WormBaseParasite"/>
        </authorList>
    </citation>
    <scope>IDENTIFICATION</scope>
</reference>
<dbReference type="PROSITE" id="PS50994">
    <property type="entry name" value="INTEGRASE"/>
    <property type="match status" value="1"/>
</dbReference>
<dbReference type="Gene3D" id="3.30.420.10">
    <property type="entry name" value="Ribonuclease H-like superfamily/Ribonuclease H"/>
    <property type="match status" value="1"/>
</dbReference>
<dbReference type="SUPFAM" id="SSF54160">
    <property type="entry name" value="Chromo domain-like"/>
    <property type="match status" value="1"/>
</dbReference>
<dbReference type="GO" id="GO:0015074">
    <property type="term" value="P:DNA integration"/>
    <property type="evidence" value="ECO:0007669"/>
    <property type="project" value="InterPro"/>
</dbReference>
<feature type="region of interest" description="Disordered" evidence="1">
    <location>
        <begin position="302"/>
        <end position="419"/>
    </location>
</feature>
<dbReference type="WBParaSite" id="Minc3s02829g31715">
    <property type="protein sequence ID" value="Minc3s02829g31715"/>
    <property type="gene ID" value="Minc3s02829g31715"/>
</dbReference>
<feature type="domain" description="Integrase catalytic" evidence="2">
    <location>
        <begin position="1"/>
        <end position="175"/>
    </location>
</feature>
<dbReference type="InterPro" id="IPR012337">
    <property type="entry name" value="RNaseH-like_sf"/>
</dbReference>
<accession>A0A914MV96</accession>